<feature type="domain" description="F5/8 type C" evidence="2">
    <location>
        <begin position="262"/>
        <end position="398"/>
    </location>
</feature>
<sequence length="461" mass="50241">MSTQETSTSTPARPNLALYKPVLASSFRSATEYAAQAVDGNLQSQWASAPQSLQWLWVDLLGVYEVAAVAISWGEESEAVLQASLNGLEWKDVSDVATGSDSTDFNPPIEAQWLRVVCQESCSVRELVVFGDRPRLNLALWRPTLASSHAGFEHVSRIVDGLEETQWISGSESQPWAWVDLLGLYTISEIEVLWGVAYAAHYELQTSRSGVDWATAATEAGAEGSRVRTKLPAGTQAQWVRVLCVSLAGFQCGIQELQVFEAVKPVPGSPSSENLAQGKPVLASSELLPHVATKAVDGLSDTYWASAASGNQWIRLDLLGHYVLSHAVLLWGPSSSAWPVSYDLEISFNGLTWEALVADILPEAQVQTVLPAVTTQWLRVYCRSEHGCGMQELQVYGTPALRRLALRHISVTSQPKKGAFLVRLALGLALVLAVLTMSGCVWCLQGKESKIQLRQQRLDAQ</sequence>
<dbReference type="EMBL" id="CAJNJA010056229">
    <property type="protein sequence ID" value="CAE7857965.1"/>
    <property type="molecule type" value="Genomic_DNA"/>
</dbReference>
<feature type="non-terminal residue" evidence="3">
    <location>
        <position position="1"/>
    </location>
</feature>
<evidence type="ECO:0000256" key="1">
    <source>
        <dbReference type="SAM" id="Phobius"/>
    </source>
</evidence>
<feature type="transmembrane region" description="Helical" evidence="1">
    <location>
        <begin position="420"/>
        <end position="444"/>
    </location>
</feature>
<feature type="domain" description="F5/8 type C" evidence="2">
    <location>
        <begin position="1"/>
        <end position="116"/>
    </location>
</feature>
<dbReference type="InterPro" id="IPR000421">
    <property type="entry name" value="FA58C"/>
</dbReference>
<dbReference type="OrthoDB" id="10519322at2759"/>
<evidence type="ECO:0000313" key="4">
    <source>
        <dbReference type="Proteomes" id="UP000601435"/>
    </source>
</evidence>
<dbReference type="InterPro" id="IPR008979">
    <property type="entry name" value="Galactose-bd-like_sf"/>
</dbReference>
<gene>
    <name evidence="3" type="primary">ACF2</name>
    <name evidence="3" type="ORF">SNEC2469_LOCUS27036</name>
</gene>
<dbReference type="InterPro" id="IPR051941">
    <property type="entry name" value="BG_Antigen-Binding_Lectin"/>
</dbReference>
<keyword evidence="1" id="KW-0812">Transmembrane</keyword>
<reference evidence="3" key="1">
    <citation type="submission" date="2021-02" db="EMBL/GenBank/DDBJ databases">
        <authorList>
            <person name="Dougan E. K."/>
            <person name="Rhodes N."/>
            <person name="Thang M."/>
            <person name="Chan C."/>
        </authorList>
    </citation>
    <scope>NUCLEOTIDE SEQUENCE</scope>
</reference>
<keyword evidence="1" id="KW-1133">Transmembrane helix</keyword>
<proteinExistence type="predicted"/>
<evidence type="ECO:0000313" key="3">
    <source>
        <dbReference type="EMBL" id="CAE7857965.1"/>
    </source>
</evidence>
<accession>A0A813A786</accession>
<dbReference type="Proteomes" id="UP000601435">
    <property type="component" value="Unassembled WGS sequence"/>
</dbReference>
<dbReference type="PANTHER" id="PTHR45713">
    <property type="entry name" value="FTP DOMAIN-CONTAINING PROTEIN"/>
    <property type="match status" value="1"/>
</dbReference>
<dbReference type="AlphaFoldDB" id="A0A813A786"/>
<evidence type="ECO:0000259" key="2">
    <source>
        <dbReference type="PROSITE" id="PS50022"/>
    </source>
</evidence>
<protein>
    <submittedName>
        <fullName evidence="3">ACF2 protein</fullName>
    </submittedName>
</protein>
<dbReference type="Gene3D" id="2.60.120.260">
    <property type="entry name" value="Galactose-binding domain-like"/>
    <property type="match status" value="3"/>
</dbReference>
<dbReference type="Pfam" id="PF00754">
    <property type="entry name" value="F5_F8_type_C"/>
    <property type="match status" value="3"/>
</dbReference>
<feature type="domain" description="F5/8 type C" evidence="2">
    <location>
        <begin position="122"/>
        <end position="242"/>
    </location>
</feature>
<organism evidence="3 4">
    <name type="scientific">Symbiodinium necroappetens</name>
    <dbReference type="NCBI Taxonomy" id="1628268"/>
    <lineage>
        <taxon>Eukaryota</taxon>
        <taxon>Sar</taxon>
        <taxon>Alveolata</taxon>
        <taxon>Dinophyceae</taxon>
        <taxon>Suessiales</taxon>
        <taxon>Symbiodiniaceae</taxon>
        <taxon>Symbiodinium</taxon>
    </lineage>
</organism>
<keyword evidence="4" id="KW-1185">Reference proteome</keyword>
<dbReference type="PROSITE" id="PS50022">
    <property type="entry name" value="FA58C_3"/>
    <property type="match status" value="3"/>
</dbReference>
<keyword evidence="1" id="KW-0472">Membrane</keyword>
<name>A0A813A786_9DINO</name>
<dbReference type="SUPFAM" id="SSF49785">
    <property type="entry name" value="Galactose-binding domain-like"/>
    <property type="match status" value="3"/>
</dbReference>
<dbReference type="PANTHER" id="PTHR45713:SF6">
    <property type="entry name" value="F5_8 TYPE C DOMAIN-CONTAINING PROTEIN"/>
    <property type="match status" value="1"/>
</dbReference>
<comment type="caution">
    <text evidence="3">The sequence shown here is derived from an EMBL/GenBank/DDBJ whole genome shotgun (WGS) entry which is preliminary data.</text>
</comment>